<organism evidence="2 3">
    <name type="scientific">Roseivivax marinus</name>
    <dbReference type="NCBI Taxonomy" id="1379903"/>
    <lineage>
        <taxon>Bacteria</taxon>
        <taxon>Pseudomonadati</taxon>
        <taxon>Pseudomonadota</taxon>
        <taxon>Alphaproteobacteria</taxon>
        <taxon>Rhodobacterales</taxon>
        <taxon>Roseobacteraceae</taxon>
        <taxon>Roseivivax</taxon>
    </lineage>
</organism>
<dbReference type="Proteomes" id="UP000019063">
    <property type="component" value="Unassembled WGS sequence"/>
</dbReference>
<gene>
    <name evidence="2" type="ORF">ATO8_12726</name>
</gene>
<dbReference type="SUPFAM" id="SSF53756">
    <property type="entry name" value="UDP-Glycosyltransferase/glycogen phosphorylase"/>
    <property type="match status" value="1"/>
</dbReference>
<protein>
    <submittedName>
        <fullName evidence="2">Glycosyl transferase family protein</fullName>
    </submittedName>
</protein>
<dbReference type="PATRIC" id="fig|1317118.6.peg.2620"/>
<name>W4HJX5_9RHOB</name>
<dbReference type="Pfam" id="PF13692">
    <property type="entry name" value="Glyco_trans_1_4"/>
    <property type="match status" value="1"/>
</dbReference>
<dbReference type="EMBL" id="AQQW01000007">
    <property type="protein sequence ID" value="ETW12416.1"/>
    <property type="molecule type" value="Genomic_DNA"/>
</dbReference>
<comment type="caution">
    <text evidence="2">The sequence shown here is derived from an EMBL/GenBank/DDBJ whole genome shotgun (WGS) entry which is preliminary data.</text>
</comment>
<dbReference type="eggNOG" id="COG0438">
    <property type="taxonomic scope" value="Bacteria"/>
</dbReference>
<evidence type="ECO:0000313" key="3">
    <source>
        <dbReference type="Proteomes" id="UP000019063"/>
    </source>
</evidence>
<evidence type="ECO:0000256" key="1">
    <source>
        <dbReference type="ARBA" id="ARBA00022679"/>
    </source>
</evidence>
<keyword evidence="1 2" id="KW-0808">Transferase</keyword>
<dbReference type="CDD" id="cd03809">
    <property type="entry name" value="GT4_MtfB-like"/>
    <property type="match status" value="1"/>
</dbReference>
<sequence>MRAEPPPARLLDLSRTVSRAGRRPTGVDRVERAYLDHLSRADDAPLWGLVRTGAGFLLLDPGSVAAIRDRLDGPGWDAPGLAARLMRRGDPDRAGAEDTVRRRAVGRALPRGLGRLLKRHLPLGTRYVNVGHTALSDRLLAGLTEAEARIAMMIHDTIPLDWPDHQRPGTPDRFAHLLHRAERHADLLIANSKATADDIARHLDTPPDTLVAHLGIDPPRPGTAPSGPWSDRPYLVTVGTIEPRKNHAFLLDLWEEMGADAPLLLILGARGWENHATFARLDAGPTGIHELNGLDDGALFALVAGSAGLLFPSLAEGYGLPLLEAAALGVPVVCSDLPVFCEIATGFPIYAPLSEHYLWTKAIRRLIAEAAAPGTGAPGQRTGITPPSWRAHFDTVLARI</sequence>
<dbReference type="Gene3D" id="3.40.50.2000">
    <property type="entry name" value="Glycogen Phosphorylase B"/>
    <property type="match status" value="2"/>
</dbReference>
<keyword evidence="3" id="KW-1185">Reference proteome</keyword>
<evidence type="ECO:0000313" key="2">
    <source>
        <dbReference type="EMBL" id="ETW12416.1"/>
    </source>
</evidence>
<dbReference type="GO" id="GO:0016757">
    <property type="term" value="F:glycosyltransferase activity"/>
    <property type="evidence" value="ECO:0007669"/>
    <property type="project" value="TreeGrafter"/>
</dbReference>
<dbReference type="STRING" id="1379903.ATO8_12726"/>
<dbReference type="PANTHER" id="PTHR46401">
    <property type="entry name" value="GLYCOSYLTRANSFERASE WBBK-RELATED"/>
    <property type="match status" value="1"/>
</dbReference>
<accession>W4HJX5</accession>
<dbReference type="AlphaFoldDB" id="W4HJX5"/>
<proteinExistence type="predicted"/>
<dbReference type="PANTHER" id="PTHR46401:SF2">
    <property type="entry name" value="GLYCOSYLTRANSFERASE WBBK-RELATED"/>
    <property type="match status" value="1"/>
</dbReference>
<dbReference type="RefSeq" id="WP_043844895.1">
    <property type="nucleotide sequence ID" value="NZ_AQQW01000007.1"/>
</dbReference>
<reference evidence="2 3" key="1">
    <citation type="journal article" date="2014" name="Antonie Van Leeuwenhoek">
        <title>Roseivivax atlanticus sp. nov., isolated from surface seawater of the Atlantic Ocean.</title>
        <authorList>
            <person name="Li G."/>
            <person name="Lai Q."/>
            <person name="Liu X."/>
            <person name="Sun F."/>
            <person name="Shao Z."/>
        </authorList>
    </citation>
    <scope>NUCLEOTIDE SEQUENCE [LARGE SCALE GENOMIC DNA]</scope>
    <source>
        <strain evidence="2 3">22II-s10s</strain>
    </source>
</reference>